<evidence type="ECO:0008006" key="5">
    <source>
        <dbReference type="Google" id="ProtNLM"/>
    </source>
</evidence>
<feature type="signal peptide" evidence="2">
    <location>
        <begin position="1"/>
        <end position="20"/>
    </location>
</feature>
<reference evidence="3 4" key="1">
    <citation type="submission" date="2019-04" db="EMBL/GenBank/DDBJ databases">
        <authorList>
            <person name="Li Y."/>
            <person name="Wang J."/>
        </authorList>
    </citation>
    <scope>NUCLEOTIDE SEQUENCE [LARGE SCALE GENOMIC DNA]</scope>
    <source>
        <strain evidence="3 4">DSM 14668</strain>
    </source>
</reference>
<protein>
    <recommendedName>
        <fullName evidence="5">DUF3616 domain-containing protein</fullName>
    </recommendedName>
</protein>
<feature type="chain" id="PRO_5020796447" description="DUF3616 domain-containing protein" evidence="2">
    <location>
        <begin position="21"/>
        <end position="514"/>
    </location>
</feature>
<organism evidence="3 4">
    <name type="scientific">Polyangium fumosum</name>
    <dbReference type="NCBI Taxonomy" id="889272"/>
    <lineage>
        <taxon>Bacteria</taxon>
        <taxon>Pseudomonadati</taxon>
        <taxon>Myxococcota</taxon>
        <taxon>Polyangia</taxon>
        <taxon>Polyangiales</taxon>
        <taxon>Polyangiaceae</taxon>
        <taxon>Polyangium</taxon>
    </lineage>
</organism>
<accession>A0A4U1JB81</accession>
<feature type="region of interest" description="Disordered" evidence="1">
    <location>
        <begin position="402"/>
        <end position="428"/>
    </location>
</feature>
<keyword evidence="2" id="KW-0732">Signal</keyword>
<feature type="compositionally biased region" description="Basic and acidic residues" evidence="1">
    <location>
        <begin position="402"/>
        <end position="424"/>
    </location>
</feature>
<evidence type="ECO:0000313" key="4">
    <source>
        <dbReference type="Proteomes" id="UP000309215"/>
    </source>
</evidence>
<dbReference type="AlphaFoldDB" id="A0A4U1JB81"/>
<dbReference type="PROSITE" id="PS51257">
    <property type="entry name" value="PROKAR_LIPOPROTEIN"/>
    <property type="match status" value="1"/>
</dbReference>
<keyword evidence="4" id="KW-1185">Reference proteome</keyword>
<comment type="caution">
    <text evidence="3">The sequence shown here is derived from an EMBL/GenBank/DDBJ whole genome shotgun (WGS) entry which is preliminary data.</text>
</comment>
<evidence type="ECO:0000256" key="2">
    <source>
        <dbReference type="SAM" id="SignalP"/>
    </source>
</evidence>
<dbReference type="Proteomes" id="UP000309215">
    <property type="component" value="Unassembled WGS sequence"/>
</dbReference>
<evidence type="ECO:0000313" key="3">
    <source>
        <dbReference type="EMBL" id="TKD06625.1"/>
    </source>
</evidence>
<name>A0A4U1JB81_9BACT</name>
<proteinExistence type="predicted"/>
<gene>
    <name evidence="3" type="ORF">E8A74_19150</name>
</gene>
<sequence>MHDFRRVAPLLPLLPLLLVAACDRGSSDITPSPIPSAAVTASGTSSAGSITPAVAAAPSTAAPIKPPEGPPACKAGEKKVWGSGANKLTGLSVVDLGEGRHGVGLAMGYDPYVLVVEKSGEGRLVKVAVGKGSHLAKPPKAEEGTRKVMRVTPSKVDGEKVYAFVDYHDEYKDKKRRVACGPADTSDAWNHFDGTPWLDRPEKPTGEERAKLLKGHEYERGHAEDDAKAKVDEAEDEKGYHELRDCRTFSDGGGHAWIVGSELEADEKAEGALEWKSTLMVDTGNKDNEVHLHEIVLKGDPPALASFEVPISHAFDDGSLLLATRFSSTLRVGILGKNKRLKSKLASYPGFPTIPHATKDGEDLVIVTSVAKEKGQFALRALRVPKSYELPKKLVAIDTHMGDAGHDHAHGHDDEADHHDHSETDPTFLRDTQGRRWLAFIEGKRGSGDLELVPVDEKFQAIGKRFSVLDDKSLASEVRLLPLPDGKILVVSLREGRGGTELVSEELTCNIVKE</sequence>
<dbReference type="EMBL" id="SSMQ01000018">
    <property type="protein sequence ID" value="TKD06625.1"/>
    <property type="molecule type" value="Genomic_DNA"/>
</dbReference>
<evidence type="ECO:0000256" key="1">
    <source>
        <dbReference type="SAM" id="MobiDB-lite"/>
    </source>
</evidence>